<keyword evidence="6" id="KW-0119">Carbohydrate metabolism</keyword>
<dbReference type="EMBL" id="JBHUFZ010000032">
    <property type="protein sequence ID" value="MFD1891252.1"/>
    <property type="molecule type" value="Genomic_DNA"/>
</dbReference>
<dbReference type="Proteomes" id="UP001597326">
    <property type="component" value="Unassembled WGS sequence"/>
</dbReference>
<feature type="domain" description="Galactokinase N-terminal" evidence="9">
    <location>
        <begin position="4"/>
        <end position="38"/>
    </location>
</feature>
<dbReference type="Gene3D" id="3.30.70.890">
    <property type="entry name" value="GHMP kinase, C-terminal domain"/>
    <property type="match status" value="1"/>
</dbReference>
<protein>
    <submittedName>
        <fullName evidence="10">Galactokinase family protein</fullName>
    </submittedName>
</protein>
<dbReference type="PANTHER" id="PTHR10457">
    <property type="entry name" value="MEVALONATE KINASE/GALACTOKINASE"/>
    <property type="match status" value="1"/>
</dbReference>
<dbReference type="InterPro" id="IPR000705">
    <property type="entry name" value="Galactokinase"/>
</dbReference>
<evidence type="ECO:0000259" key="7">
    <source>
        <dbReference type="Pfam" id="PF00288"/>
    </source>
</evidence>
<dbReference type="InterPro" id="IPR006203">
    <property type="entry name" value="GHMP_knse_ATP-bd_CS"/>
</dbReference>
<comment type="caution">
    <text evidence="10">The sequence shown here is derived from an EMBL/GenBank/DDBJ whole genome shotgun (WGS) entry which is preliminary data.</text>
</comment>
<keyword evidence="2" id="KW-0808">Transferase</keyword>
<keyword evidence="3" id="KW-0547">Nucleotide-binding</keyword>
<dbReference type="PRINTS" id="PR00959">
    <property type="entry name" value="MEVGALKINASE"/>
</dbReference>
<proteinExistence type="inferred from homology"/>
<dbReference type="Pfam" id="PF08544">
    <property type="entry name" value="GHMP_kinases_C"/>
    <property type="match status" value="1"/>
</dbReference>
<comment type="similarity">
    <text evidence="1">Belongs to the GHMP kinase family. GalK subfamily.</text>
</comment>
<accession>A0ABW4RY40</accession>
<dbReference type="InterPro" id="IPR006206">
    <property type="entry name" value="Mevalonate/galactokinase"/>
</dbReference>
<name>A0ABW4RY40_9ACTN</name>
<dbReference type="PIRSF" id="PIRSF000530">
    <property type="entry name" value="Galactokinase"/>
    <property type="match status" value="1"/>
</dbReference>
<evidence type="ECO:0000256" key="1">
    <source>
        <dbReference type="ARBA" id="ARBA00006566"/>
    </source>
</evidence>
<dbReference type="PRINTS" id="PR00473">
    <property type="entry name" value="GALCTOKINASE"/>
</dbReference>
<evidence type="ECO:0000256" key="5">
    <source>
        <dbReference type="ARBA" id="ARBA00022840"/>
    </source>
</evidence>
<dbReference type="InterPro" id="IPR013750">
    <property type="entry name" value="GHMP_kinase_C_dom"/>
</dbReference>
<feature type="domain" description="GHMP kinase C-terminal" evidence="8">
    <location>
        <begin position="289"/>
        <end position="369"/>
    </location>
</feature>
<dbReference type="PROSITE" id="PS00627">
    <property type="entry name" value="GHMP_KINASES_ATP"/>
    <property type="match status" value="1"/>
</dbReference>
<dbReference type="RefSeq" id="WP_343875530.1">
    <property type="nucleotide sequence ID" value="NZ_BAAAIX010000033.1"/>
</dbReference>
<gene>
    <name evidence="10" type="ORF">ACFSCS_13830</name>
</gene>
<feature type="domain" description="GHMP kinase N-terminal" evidence="7">
    <location>
        <begin position="71"/>
        <end position="122"/>
    </location>
</feature>
<evidence type="ECO:0000259" key="8">
    <source>
        <dbReference type="Pfam" id="PF08544"/>
    </source>
</evidence>
<evidence type="ECO:0000259" key="9">
    <source>
        <dbReference type="Pfam" id="PF10509"/>
    </source>
</evidence>
<dbReference type="Pfam" id="PF00288">
    <property type="entry name" value="GHMP_kinases_N"/>
    <property type="match status" value="1"/>
</dbReference>
<reference evidence="11" key="1">
    <citation type="journal article" date="2019" name="Int. J. Syst. Evol. Microbiol.">
        <title>The Global Catalogue of Microorganisms (GCM) 10K type strain sequencing project: providing services to taxonomists for standard genome sequencing and annotation.</title>
        <authorList>
            <consortium name="The Broad Institute Genomics Platform"/>
            <consortium name="The Broad Institute Genome Sequencing Center for Infectious Disease"/>
            <person name="Wu L."/>
            <person name="Ma J."/>
        </authorList>
    </citation>
    <scope>NUCLEOTIDE SEQUENCE [LARGE SCALE GENOMIC DNA]</scope>
    <source>
        <strain evidence="11">CAIM 431</strain>
    </source>
</reference>
<evidence type="ECO:0000256" key="6">
    <source>
        <dbReference type="ARBA" id="ARBA00023144"/>
    </source>
</evidence>
<evidence type="ECO:0000256" key="3">
    <source>
        <dbReference type="ARBA" id="ARBA00022741"/>
    </source>
</evidence>
<dbReference type="PANTHER" id="PTHR10457:SF7">
    <property type="entry name" value="GALACTOKINASE-RELATED"/>
    <property type="match status" value="1"/>
</dbReference>
<sequence>MSGYFSPGRIEVLGKHTDYAGGDVLVCAVDRGVTVQVEPAKAGITAVTEALPGEVDLLGADPLPPGHWGRYPRTVVSRLRDNFGELPPCRLHITSDLPLASGMSSSSAVVVATALALAHEAGLVEHPLWREAITDEVRLAGYLACIENGRSFGPLAGSGGVGTLGGSEDHTAMVCSRPGLLGRFSFSPPGLVERVELPAGHAFVVAVSGVTAEKTGAARERYNQASRATTELLERWNRHAPTPAASLAEALRSRPEAADLLRGSARQEPVLLARLEQFVVESTWCVPQAVEALRSGDLARFGAVVARSQQLAAEGLGNQVWQTTELVRLALEQGAVAASSFGAGFGGSVWALVGDEQADCFAEHWLERYRASCEQTVRACEALTGTPHTLVLKPSGPAHPVEEEQ</sequence>
<keyword evidence="4" id="KW-0418">Kinase</keyword>
<dbReference type="SUPFAM" id="SSF54211">
    <property type="entry name" value="Ribosomal protein S5 domain 2-like"/>
    <property type="match status" value="1"/>
</dbReference>
<keyword evidence="6" id="KW-0299">Galactose metabolism</keyword>
<keyword evidence="5" id="KW-0067">ATP-binding</keyword>
<dbReference type="InterPro" id="IPR014721">
    <property type="entry name" value="Ribsml_uS5_D2-typ_fold_subgr"/>
</dbReference>
<evidence type="ECO:0000313" key="11">
    <source>
        <dbReference type="Proteomes" id="UP001597326"/>
    </source>
</evidence>
<organism evidence="10 11">
    <name type="scientific">Luteococcus peritonei</name>
    <dbReference type="NCBI Taxonomy" id="88874"/>
    <lineage>
        <taxon>Bacteria</taxon>
        <taxon>Bacillati</taxon>
        <taxon>Actinomycetota</taxon>
        <taxon>Actinomycetes</taxon>
        <taxon>Propionibacteriales</taxon>
        <taxon>Propionibacteriaceae</taxon>
        <taxon>Luteococcus</taxon>
    </lineage>
</organism>
<dbReference type="Pfam" id="PF10509">
    <property type="entry name" value="GalKase_gal_bdg"/>
    <property type="match status" value="1"/>
</dbReference>
<evidence type="ECO:0000313" key="10">
    <source>
        <dbReference type="EMBL" id="MFD1891252.1"/>
    </source>
</evidence>
<evidence type="ECO:0000256" key="4">
    <source>
        <dbReference type="ARBA" id="ARBA00022777"/>
    </source>
</evidence>
<dbReference type="Gene3D" id="3.30.230.10">
    <property type="match status" value="1"/>
</dbReference>
<dbReference type="InterPro" id="IPR019539">
    <property type="entry name" value="GalKase_N"/>
</dbReference>
<dbReference type="InterPro" id="IPR006204">
    <property type="entry name" value="GHMP_kinase_N_dom"/>
</dbReference>
<keyword evidence="11" id="KW-1185">Reference proteome</keyword>
<dbReference type="InterPro" id="IPR036554">
    <property type="entry name" value="GHMP_kinase_C_sf"/>
</dbReference>
<evidence type="ECO:0000256" key="2">
    <source>
        <dbReference type="ARBA" id="ARBA00022679"/>
    </source>
</evidence>
<dbReference type="SUPFAM" id="SSF55060">
    <property type="entry name" value="GHMP Kinase, C-terminal domain"/>
    <property type="match status" value="1"/>
</dbReference>
<dbReference type="InterPro" id="IPR020568">
    <property type="entry name" value="Ribosomal_Su5_D2-typ_SF"/>
</dbReference>